<name>A0A4Z1CEY8_9ACTN</name>
<dbReference type="SUPFAM" id="SSF53335">
    <property type="entry name" value="S-adenosyl-L-methionine-dependent methyltransferases"/>
    <property type="match status" value="1"/>
</dbReference>
<gene>
    <name evidence="6" type="ORF">EXE59_12290</name>
</gene>
<dbReference type="GO" id="GO:0008757">
    <property type="term" value="F:S-adenosylmethionine-dependent methyltransferase activity"/>
    <property type="evidence" value="ECO:0007669"/>
    <property type="project" value="InterPro"/>
</dbReference>
<dbReference type="Pfam" id="PF08241">
    <property type="entry name" value="Methyltransf_11"/>
    <property type="match status" value="1"/>
</dbReference>
<dbReference type="OrthoDB" id="9805171at2"/>
<sequence length="396" mass="43046">MHLVGRAGQVGQRGGRGGGRGVGEVLVGDERVAGPRAGLLHQSTPRVALAVAERRHDVGHALDDRRGREVVTPAVAGQQQAALAQLVPLLPPQVLEEGGAGLRRADVEEHPASHGGDPTAWRQTRSVPWDPGFFHDSYPRLEAAFGARLDESLAPRDPSVLLQVVRELDLRPDSRAVDVGCGEGAYAVRLATHFGLRVLGIDPVQRHLDLARAARRDLVPDIASRLAFERGTATRVPVADASLDLVWCRDVMLHVEHPREAYAEFARVLRRGGHVVAHQAVTTDLLAEEEADWLFDVMGVVPSSADPRVLDEGIAGSGLEVVDTLDLAGEWGEWSQEQEGAVGRALLHLARLLRAPERYRAEFGDAAYDVMLGECRWQVYVTMGKLGGRLDVLRRP</sequence>
<feature type="compositionally biased region" description="Low complexity" evidence="4">
    <location>
        <begin position="1"/>
        <end position="10"/>
    </location>
</feature>
<comment type="similarity">
    <text evidence="1">Belongs to the methyltransferase superfamily.</text>
</comment>
<evidence type="ECO:0000256" key="4">
    <source>
        <dbReference type="SAM" id="MobiDB-lite"/>
    </source>
</evidence>
<protein>
    <submittedName>
        <fullName evidence="6">Class I SAM-dependent methyltransferase</fullName>
    </submittedName>
</protein>
<proteinExistence type="inferred from homology"/>
<evidence type="ECO:0000313" key="7">
    <source>
        <dbReference type="Proteomes" id="UP000297496"/>
    </source>
</evidence>
<dbReference type="Proteomes" id="UP000297496">
    <property type="component" value="Unassembled WGS sequence"/>
</dbReference>
<dbReference type="Gene3D" id="3.40.50.150">
    <property type="entry name" value="Vaccinia Virus protein VP39"/>
    <property type="match status" value="1"/>
</dbReference>
<dbReference type="InterPro" id="IPR013216">
    <property type="entry name" value="Methyltransf_11"/>
</dbReference>
<evidence type="ECO:0000313" key="6">
    <source>
        <dbReference type="EMBL" id="TGN64655.1"/>
    </source>
</evidence>
<dbReference type="AlphaFoldDB" id="A0A4Z1CEY8"/>
<keyword evidence="3 6" id="KW-0808">Transferase</keyword>
<dbReference type="CDD" id="cd02440">
    <property type="entry name" value="AdoMet_MTases"/>
    <property type="match status" value="1"/>
</dbReference>
<evidence type="ECO:0000256" key="2">
    <source>
        <dbReference type="ARBA" id="ARBA00022603"/>
    </source>
</evidence>
<keyword evidence="7" id="KW-1185">Reference proteome</keyword>
<dbReference type="EMBL" id="SRRO01000001">
    <property type="protein sequence ID" value="TGN64655.1"/>
    <property type="molecule type" value="Genomic_DNA"/>
</dbReference>
<comment type="caution">
    <text evidence="6">The sequence shown here is derived from an EMBL/GenBank/DDBJ whole genome shotgun (WGS) entry which is preliminary data.</text>
</comment>
<keyword evidence="2 6" id="KW-0489">Methyltransferase</keyword>
<reference evidence="6 7" key="1">
    <citation type="submission" date="2019-04" db="EMBL/GenBank/DDBJ databases">
        <title>Three New Species of Nocardioides, Nocardioides euryhalodurans sp. nov., Nocardioides seonyuensis sp. nov. and Nocardioides eburneoflavus sp. nov. Isolated from Soil.</title>
        <authorList>
            <person name="Roh S.G."/>
            <person name="Lee C."/>
            <person name="Kim M.-K."/>
            <person name="Kim S.B."/>
        </authorList>
    </citation>
    <scope>NUCLEOTIDE SEQUENCE [LARGE SCALE GENOMIC DNA]</scope>
    <source>
        <strain evidence="6 7">MMS17-SY213</strain>
    </source>
</reference>
<evidence type="ECO:0000256" key="1">
    <source>
        <dbReference type="ARBA" id="ARBA00008361"/>
    </source>
</evidence>
<dbReference type="InterPro" id="IPR029063">
    <property type="entry name" value="SAM-dependent_MTases_sf"/>
</dbReference>
<accession>A0A4Z1CEY8</accession>
<feature type="region of interest" description="Disordered" evidence="4">
    <location>
        <begin position="1"/>
        <end position="21"/>
    </location>
</feature>
<evidence type="ECO:0000256" key="3">
    <source>
        <dbReference type="ARBA" id="ARBA00022679"/>
    </source>
</evidence>
<evidence type="ECO:0000259" key="5">
    <source>
        <dbReference type="Pfam" id="PF08241"/>
    </source>
</evidence>
<organism evidence="6 7">
    <name type="scientific">Nocardioides eburneiflavus</name>
    <dbReference type="NCBI Taxonomy" id="2518372"/>
    <lineage>
        <taxon>Bacteria</taxon>
        <taxon>Bacillati</taxon>
        <taxon>Actinomycetota</taxon>
        <taxon>Actinomycetes</taxon>
        <taxon>Propionibacteriales</taxon>
        <taxon>Nocardioidaceae</taxon>
        <taxon>Nocardioides</taxon>
    </lineage>
</organism>
<dbReference type="GO" id="GO:0032259">
    <property type="term" value="P:methylation"/>
    <property type="evidence" value="ECO:0007669"/>
    <property type="project" value="UniProtKB-KW"/>
</dbReference>
<dbReference type="InterPro" id="IPR051052">
    <property type="entry name" value="Diverse_substrate_MTase"/>
</dbReference>
<dbReference type="PANTHER" id="PTHR44942">
    <property type="entry name" value="METHYLTRANSF_11 DOMAIN-CONTAINING PROTEIN"/>
    <property type="match status" value="1"/>
</dbReference>
<feature type="compositionally biased region" description="Gly residues" evidence="4">
    <location>
        <begin position="11"/>
        <end position="21"/>
    </location>
</feature>
<dbReference type="PANTHER" id="PTHR44942:SF4">
    <property type="entry name" value="METHYLTRANSFERASE TYPE 11 DOMAIN-CONTAINING PROTEIN"/>
    <property type="match status" value="1"/>
</dbReference>
<feature type="domain" description="Methyltransferase type 11" evidence="5">
    <location>
        <begin position="177"/>
        <end position="276"/>
    </location>
</feature>